<dbReference type="Proteomes" id="UP001148482">
    <property type="component" value="Unassembled WGS sequence"/>
</dbReference>
<dbReference type="RefSeq" id="WP_266070801.1">
    <property type="nucleotide sequence ID" value="NZ_JAPJDA010000027.1"/>
</dbReference>
<evidence type="ECO:0000313" key="3">
    <source>
        <dbReference type="EMBL" id="MCX2839438.1"/>
    </source>
</evidence>
<comment type="caution">
    <text evidence="3">The sequence shown here is derived from an EMBL/GenBank/DDBJ whole genome shotgun (WGS) entry which is preliminary data.</text>
</comment>
<feature type="domain" description="DUF6443" evidence="2">
    <location>
        <begin position="251"/>
        <end position="392"/>
    </location>
</feature>
<dbReference type="Pfam" id="PF20041">
    <property type="entry name" value="DUF6443"/>
    <property type="match status" value="1"/>
</dbReference>
<evidence type="ECO:0000256" key="1">
    <source>
        <dbReference type="SAM" id="SignalP"/>
    </source>
</evidence>
<dbReference type="InterPro" id="IPR045619">
    <property type="entry name" value="DUF6443"/>
</dbReference>
<protein>
    <submittedName>
        <fullName evidence="3">DUF6443 domain-containing protein</fullName>
    </submittedName>
</protein>
<dbReference type="NCBIfam" id="TIGR03696">
    <property type="entry name" value="Rhs_assc_core"/>
    <property type="match status" value="1"/>
</dbReference>
<feature type="signal peptide" evidence="1">
    <location>
        <begin position="1"/>
        <end position="19"/>
    </location>
</feature>
<dbReference type="Gene3D" id="2.180.10.10">
    <property type="entry name" value="RHS repeat-associated core"/>
    <property type="match status" value="1"/>
</dbReference>
<evidence type="ECO:0000259" key="2">
    <source>
        <dbReference type="Pfam" id="PF20041"/>
    </source>
</evidence>
<keyword evidence="4" id="KW-1185">Reference proteome</keyword>
<reference evidence="3" key="1">
    <citation type="submission" date="2022-11" db="EMBL/GenBank/DDBJ databases">
        <title>Salinimicrobium profundisediminis sp. nov., isolated from deep-sea sediment of the Mariana Trench.</title>
        <authorList>
            <person name="Fu H."/>
        </authorList>
    </citation>
    <scope>NUCLEOTIDE SEQUENCE</scope>
    <source>
        <strain evidence="3">MT39</strain>
    </source>
</reference>
<evidence type="ECO:0000313" key="4">
    <source>
        <dbReference type="Proteomes" id="UP001148482"/>
    </source>
</evidence>
<accession>A0A9X3I2F7</accession>
<dbReference type="InterPro" id="IPR022385">
    <property type="entry name" value="Rhs_assc_core"/>
</dbReference>
<name>A0A9X3I2F7_9FLAO</name>
<feature type="chain" id="PRO_5040954784" evidence="1">
    <location>
        <begin position="20"/>
        <end position="1409"/>
    </location>
</feature>
<proteinExistence type="predicted"/>
<sequence>MKRALILILACFFAFPVVGQEQKEEKSNNSEAGTNELHLMMVEPIEPPPGEPGGGGNSYTWFRDIDRDGYGNPNMSTQSSTKPTGYVSNNLDCDDTEPLVWDNCNASPPSTPSAIIVTNYCGYTKLTRNSPPSGVTWYWQSSSTGTSTSSSGLSINRTTGTKYYLRARDNGSHLWSGSRSVTYIINQSSLWYSDNDGDGFGDPSISKSACSKPANYVSNSDDQCPTTAGSVNGCPDAIGTGDFSDENYVFTRMYKREFTTSPEDPTPDDVIEEITYYDGLGRPMQHVGIKQSGGTGYQDIVTHIGYDNYGRQDKDYLPYAVGGSSSGIYRSDAVTATNSYYLSTYGVELSSTNPNPYSEKHFEASPLNRVVEQGAPGAAWKVNKTSDGDHTVKFEYLTNTLNEVRLYRVNLSSSNVPLLDNSSPTHYAAGELYKNITKDENWTPTSRLDHTTEEFKDKQGRVVLKRTYGASDINMDGDTADSGEAHAPHDTYYVYDDYGNLTYVLPPKAEPSAAKPDATELNELCYQYRYDGRNRLIEKKVPGKGWEHIVYNKLDQPVITQDALQRAKNPKEWLFTKYDAFGRIAYTGVFESSTHDRESLQARANHPNDYNEYVARISSAIIFDGVSVYYDNTAIPNGVEELYTINYYDDYNFNPSFTFPNTNVFGDTIVKGINTKGLTTGTKVRVLGTTKWIETVNGYDDKGRIIWSKTVNSFLNTIDVVEHKLDFTGNIEETKSTHQKIGGSTIVLRDYYEYDHVNRLTKHSQSINGSSSKEVIVENTYDELGHLKIKGVGNTGSSRLQDIAYTYNIRGWLKTINDIENIGNDLFTFGLSYNNTELSGSVPLYNGNISEAMWLTANDKLASSSNVNRAYSYKYDSMNRLTYANNFFNNNSSYKYRLETFYDKNGNLTRLKRGGEANYYLIDDLKYQYLGNELKKVTDNGTSYVREEGFMDGTNTGNDYSYDTNGNLTSDLNKGILAGGIKYNHLNLPTEVKFNNSSSQVIKYTYDATGVKLRKEIPGKTTDYAGNFIYEGGTLQFFSHPEGYVSYDGGQFNYIYNYKDHLGNVRLSYTDGDHNGSIDPATEIIQEKNYYPFGLTHQGYNGGGGGSAYGNAAAKRYGFGGKELQSENISGNILDWYDVSARNYDPALGRWMNIDPLAHKLPSWSLYVYGLNNPILFLDPDGAFPYTFHVRAFAPKGAFKGTGFHDDKRGFSTNLNATSRIQQNFTIDPTARTFSGGTPTSDPTYWNGRNVGTATNKGGISDPQFGTNSIGSATASLSSKFAGSNPAFLGAAPDIEVSSAISITENLEKGQVFVTLDLSSKQFPATEGLIEDSEGNVIHLAGAAAFGTAGDLADSDKELVEKVDLIIGINDNGIFQSVTVGDQTYTLDEFNKIGTSESAGPFPREDKDK</sequence>
<organism evidence="3 4">
    <name type="scientific">Salinimicrobium profundisediminis</name>
    <dbReference type="NCBI Taxonomy" id="2994553"/>
    <lineage>
        <taxon>Bacteria</taxon>
        <taxon>Pseudomonadati</taxon>
        <taxon>Bacteroidota</taxon>
        <taxon>Flavobacteriia</taxon>
        <taxon>Flavobacteriales</taxon>
        <taxon>Flavobacteriaceae</taxon>
        <taxon>Salinimicrobium</taxon>
    </lineage>
</organism>
<dbReference type="EMBL" id="JAPJDA010000027">
    <property type="protein sequence ID" value="MCX2839438.1"/>
    <property type="molecule type" value="Genomic_DNA"/>
</dbReference>
<gene>
    <name evidence="3" type="ORF">OQ279_14905</name>
</gene>
<keyword evidence="1" id="KW-0732">Signal</keyword>